<organism evidence="2 3">
    <name type="scientific">Pelagirhabdus alkalitolerans</name>
    <dbReference type="NCBI Taxonomy" id="1612202"/>
    <lineage>
        <taxon>Bacteria</taxon>
        <taxon>Bacillati</taxon>
        <taxon>Bacillota</taxon>
        <taxon>Bacilli</taxon>
        <taxon>Bacillales</taxon>
        <taxon>Bacillaceae</taxon>
        <taxon>Pelagirhabdus</taxon>
    </lineage>
</organism>
<sequence length="449" mass="51651">MQTEHLKSVLLIALIVSSLLLTLALWNHQPDFEVVQTEDDLVDAQLEDGHRLTKRDVLSPTEFVFHTDQSLAPLALLNQEREQALFEQVQEISLYNFSVFNLNEEWWEDHDNRLEIMFPTTYSSAVIYDVFGIDADEQIPTASFNRIEIVLDHDGFQVVFRNDEDERVIGASMQNYSDEVEELEAFMSEEEVVSLDTIESSRGQTIYLPNEFDRDVLLFSYTEIPSEPFQSVLFTNPSVVRSGYTTEGYTNLVDGTRELIIQPEQISFTNLTNEQQSEEHELTHYELLDQVQNFINTHNGFAFEEPFHYFVSEVENNPNSSVVEYSMSYEGIPIFYNQEIASMSVAWHNQEVYQYERPLISLVDYRGVGRKASEVPSSEDVIDILESENYRGSAIYDVTLGYRVREQDGSQGQVYELVPSWYVKGVHGWHPLIIPSEYTGGDQRAMGAN</sequence>
<proteinExistence type="predicted"/>
<dbReference type="EMBL" id="FMYI01000008">
    <property type="protein sequence ID" value="SDC41946.1"/>
    <property type="molecule type" value="Genomic_DNA"/>
</dbReference>
<dbReference type="RefSeq" id="WP_090796448.1">
    <property type="nucleotide sequence ID" value="NZ_FMYI01000008.1"/>
</dbReference>
<name>A0A1G6LHA3_9BACI</name>
<evidence type="ECO:0000259" key="1">
    <source>
        <dbReference type="Pfam" id="PF07435"/>
    </source>
</evidence>
<evidence type="ECO:0000313" key="3">
    <source>
        <dbReference type="Proteomes" id="UP000242949"/>
    </source>
</evidence>
<dbReference type="InterPro" id="IPR009996">
    <property type="entry name" value="YycH"/>
</dbReference>
<reference evidence="3" key="1">
    <citation type="submission" date="2016-09" db="EMBL/GenBank/DDBJ databases">
        <authorList>
            <person name="Varghese N."/>
            <person name="Submissions S."/>
        </authorList>
    </citation>
    <scope>NUCLEOTIDE SEQUENCE [LARGE SCALE GENOMIC DNA]</scope>
    <source>
        <strain evidence="3">S5</strain>
    </source>
</reference>
<gene>
    <name evidence="2" type="ORF">SAMN05421734_10864</name>
</gene>
<dbReference type="CDD" id="cd15787">
    <property type="entry name" value="YycH_N"/>
    <property type="match status" value="1"/>
</dbReference>
<dbReference type="OrthoDB" id="2382185at2"/>
<dbReference type="STRING" id="1612202.SAMN05421734_10864"/>
<feature type="domain" description="Regulatory protein YycH" evidence="1">
    <location>
        <begin position="4"/>
        <end position="430"/>
    </location>
</feature>
<dbReference type="Gene3D" id="3.30.310.160">
    <property type="entry name" value="YycH protein, domain 2"/>
    <property type="match status" value="1"/>
</dbReference>
<keyword evidence="3" id="KW-1185">Reference proteome</keyword>
<accession>A0A1G6LHA3</accession>
<dbReference type="Proteomes" id="UP000242949">
    <property type="component" value="Unassembled WGS sequence"/>
</dbReference>
<dbReference type="InterPro" id="IPR042274">
    <property type="entry name" value="YycH/YycI_2"/>
</dbReference>
<dbReference type="AlphaFoldDB" id="A0A1G6LHA3"/>
<protein>
    <submittedName>
        <fullName evidence="2">Two-component signal transduction system YycFG, regulatory protein YycH</fullName>
    </submittedName>
</protein>
<evidence type="ECO:0000313" key="2">
    <source>
        <dbReference type="EMBL" id="SDC41946.1"/>
    </source>
</evidence>
<dbReference type="Pfam" id="PF07435">
    <property type="entry name" value="YycH"/>
    <property type="match status" value="1"/>
</dbReference>